<name>A0ABT3I5T8_9GAMM</name>
<accession>A0ABT3I5T8</accession>
<proteinExistence type="predicted"/>
<comment type="caution">
    <text evidence="1">The sequence shown here is derived from an EMBL/GenBank/DDBJ whole genome shotgun (WGS) entry which is preliminary data.</text>
</comment>
<sequence>MTITRNDLKIFKPELLGSSDDAGGQRTKNEVKSGQLNELFRAISDIDHAQSAVDIVKCYPALNTADTSILLDGHVFISQKPSDPLVSMLIAESDDLGDADRMTDMVEILESSVKAGQLIRNRLIGLLAGQDSFPRSYLQSIYQFNGKEYYETVTLRQGQTIVISVEYSGNENASWPRFEHFCEIQKTVSGGQGGQVSFKPPIPYDTPNYDVVINGETGCTKLRYVSDNDGIKYHGVSELTVENTDNTLKVESTHTELLPKIKSVNPTGGNKLPGVEDNLGGTAGGATALPSMVYKNVFLPSVSGQSTYVFELPDLLVDPWLDENGIKNAQYTGGYAFNASVTIVGTTVTVTFNGQSPSGNSPIGLSYLSIDKWSVWQSPSPFLSDRILVLGKTYGVITFNNATYGTSVISTSTAQPTDLTAVPLLETNNNRIATINATTGVITKEIDFRGDFTVEIGSLLQETESGGVITPGDTSVVFNLPFDEPILDTLYIQVSTTNEVLLSGSSDQAGVITGNGVSGNVVNGIVTLSFSSAVWLSTLTYDISEVVTLSPPPELYGLNPLRIKNGGLVESFTAWNTISIQHTQTQVVVNPAPAQTYTVRANARFVDITDADGKSLWTVTDEHYSLNKATGEVTINSVFTGFTAPFLLTNSIGETALVTDVQPNKLVLAAALSQTFPIGSVVSSIQNLGDMQARVGTVRDMTSWNNNWDLDGTPATASMNVVDYPIEVVNDTAINEDWVLIFTSSTAFRCVGRRIGQVATGDTINDFAPINPLTLAPYFIIRNEAFGGGWNVGEAVRFKTYASANPIMMLRTVQSGHSQITTDRAVLSFRGNES</sequence>
<dbReference type="RefSeq" id="WP_264724939.1">
    <property type="nucleotide sequence ID" value="NZ_JAPDMX010000003.1"/>
</dbReference>
<gene>
    <name evidence="1" type="ORF">OHT75_02945</name>
</gene>
<organism evidence="1 2">
    <name type="scientific">Shewanella subflava</name>
    <dbReference type="NCBI Taxonomy" id="2986476"/>
    <lineage>
        <taxon>Bacteria</taxon>
        <taxon>Pseudomonadati</taxon>
        <taxon>Pseudomonadota</taxon>
        <taxon>Gammaproteobacteria</taxon>
        <taxon>Alteromonadales</taxon>
        <taxon>Shewanellaceae</taxon>
        <taxon>Shewanella</taxon>
    </lineage>
</organism>
<keyword evidence="2" id="KW-1185">Reference proteome</keyword>
<reference evidence="1" key="1">
    <citation type="submission" date="2022-10" db="EMBL/GenBank/DDBJ databases">
        <title>Shewanella flava sp. nov, isolated from the estuary of the Fenhe River into the Yellow River.</title>
        <authorList>
            <person name="Li Y."/>
        </authorList>
    </citation>
    <scope>NUCLEOTIDE SEQUENCE</scope>
    <source>
        <strain evidence="1">FYR11-62</strain>
    </source>
</reference>
<dbReference type="EMBL" id="JAPDMX010000003">
    <property type="protein sequence ID" value="MCW3171435.1"/>
    <property type="molecule type" value="Genomic_DNA"/>
</dbReference>
<evidence type="ECO:0000313" key="1">
    <source>
        <dbReference type="EMBL" id="MCW3171435.1"/>
    </source>
</evidence>
<evidence type="ECO:0008006" key="3">
    <source>
        <dbReference type="Google" id="ProtNLM"/>
    </source>
</evidence>
<protein>
    <recommendedName>
        <fullName evidence="3">Coil containing protein</fullName>
    </recommendedName>
</protein>
<dbReference type="Proteomes" id="UP001163714">
    <property type="component" value="Unassembled WGS sequence"/>
</dbReference>
<evidence type="ECO:0000313" key="2">
    <source>
        <dbReference type="Proteomes" id="UP001163714"/>
    </source>
</evidence>